<dbReference type="PANTHER" id="PTHR42693">
    <property type="entry name" value="ARYLSULFATASE FAMILY MEMBER"/>
    <property type="match status" value="1"/>
</dbReference>
<accession>A0A518DCX0</accession>
<evidence type="ECO:0000256" key="1">
    <source>
        <dbReference type="ARBA" id="ARBA00008779"/>
    </source>
</evidence>
<keyword evidence="4" id="KW-1185">Reference proteome</keyword>
<name>A0A518DCX0_9BACT</name>
<dbReference type="Gene3D" id="2.115.10.20">
    <property type="entry name" value="Glycosyl hydrolase domain, family 43"/>
    <property type="match status" value="2"/>
</dbReference>
<sequence precursor="true">MICVSDALYQYYGAQGVDGHDRICLATSRDGKVWTDECVVFQVEGLNHVNDPSVVRVAGRWKMFYTRAEIGVTDTIGLAESDNGRDWVDRGEVFGPGEPESWNSLLVGRPSVLFDDGKFRMWYDGRSSLPASAPDKQAIKSSVSQRSVGYAESADGLTWKRHPRPVMHRDSGAVHVSQIDGSFVMLIESRKGTLWATSADGIRWQHQGLLADAGPFAPHGHVTPFLCKVENQFRLFFGAAMGTRWNENQLAWMDVDLPVQSTTKDLAADVVATLTRNDPPGPDLPLLARVKVEAASLAGRQQPDVRPNIVMIFSDDQRQDAVGYAGNSAITTPHLDALAKQGMVFRNCFVNTSICAINRANLLSGQYPGRHGIRDFFETFTHQQLRESVPGRLRDAGYQTAFFGKWGIGDTSEKTHLGAAVFDYWAGQPKQTNYFHESDCRHVRYDGFSRSSDDLCDCPADKRGHAGVQVRVGKETLSDPIHHDAEIIPMHAQRFLEGRDPDRPFCMMLFFKSPHGPFSDWDPATREYTAGKTMPIPLAATKANAQREPTVVQSSLGWSAGQTLLDNPARHQASVSDYYRSISSMDMGVGRIMAELHRRGLDQNTVVLFTSDNGHFSGEHGLGGKWLMYEPSLRVPGFLCDLRKPLQEAVSDELVITTDFSATILALAGLPIPDTISGLDLTALTDNEEIEWRDDMFYDHPYGHNGKIPTTIGVRTRTHTYTRYTSETPPFEQLFDNQTDPDQLNNLATDPEFNGQLLTLRRRCDQLQEEVQ</sequence>
<dbReference type="AlphaFoldDB" id="A0A518DCX0"/>
<dbReference type="PANTHER" id="PTHR42693:SF33">
    <property type="entry name" value="ARYLSULFATASE"/>
    <property type="match status" value="1"/>
</dbReference>
<dbReference type="Pfam" id="PF00884">
    <property type="entry name" value="Sulfatase"/>
    <property type="match status" value="1"/>
</dbReference>
<dbReference type="EMBL" id="CP036291">
    <property type="protein sequence ID" value="QDU89310.1"/>
    <property type="molecule type" value="Genomic_DNA"/>
</dbReference>
<dbReference type="InterPro" id="IPR050738">
    <property type="entry name" value="Sulfatase"/>
</dbReference>
<dbReference type="GO" id="GO:0004065">
    <property type="term" value="F:arylsulfatase activity"/>
    <property type="evidence" value="ECO:0007669"/>
    <property type="project" value="UniProtKB-EC"/>
</dbReference>
<comment type="similarity">
    <text evidence="1">Belongs to the sulfatase family.</text>
</comment>
<evidence type="ECO:0000313" key="4">
    <source>
        <dbReference type="Proteomes" id="UP000317429"/>
    </source>
</evidence>
<dbReference type="Gene3D" id="3.40.720.10">
    <property type="entry name" value="Alkaline Phosphatase, subunit A"/>
    <property type="match status" value="1"/>
</dbReference>
<gene>
    <name evidence="3" type="ORF">Pla175_26990</name>
</gene>
<dbReference type="SUPFAM" id="SSF75005">
    <property type="entry name" value="Arabinanase/levansucrase/invertase"/>
    <property type="match status" value="2"/>
</dbReference>
<protein>
    <submittedName>
        <fullName evidence="3">Arylsulfatase</fullName>
        <ecNumber evidence="3">3.1.6.1</ecNumber>
    </submittedName>
</protein>
<evidence type="ECO:0000259" key="2">
    <source>
        <dbReference type="Pfam" id="PF00884"/>
    </source>
</evidence>
<dbReference type="InterPro" id="IPR023296">
    <property type="entry name" value="Glyco_hydro_beta-prop_sf"/>
</dbReference>
<dbReference type="Proteomes" id="UP000317429">
    <property type="component" value="Chromosome"/>
</dbReference>
<organism evidence="3 4">
    <name type="scientific">Pirellulimonas nuda</name>
    <dbReference type="NCBI Taxonomy" id="2528009"/>
    <lineage>
        <taxon>Bacteria</taxon>
        <taxon>Pseudomonadati</taxon>
        <taxon>Planctomycetota</taxon>
        <taxon>Planctomycetia</taxon>
        <taxon>Pirellulales</taxon>
        <taxon>Lacipirellulaceae</taxon>
        <taxon>Pirellulimonas</taxon>
    </lineage>
</organism>
<dbReference type="KEGG" id="pnd:Pla175_26990"/>
<feature type="domain" description="Sulfatase N-terminal" evidence="2">
    <location>
        <begin position="307"/>
        <end position="669"/>
    </location>
</feature>
<dbReference type="InterPro" id="IPR017850">
    <property type="entry name" value="Alkaline_phosphatase_core_sf"/>
</dbReference>
<dbReference type="EC" id="3.1.6.1" evidence="3"/>
<keyword evidence="3" id="KW-0378">Hydrolase</keyword>
<evidence type="ECO:0000313" key="3">
    <source>
        <dbReference type="EMBL" id="QDU89310.1"/>
    </source>
</evidence>
<proteinExistence type="inferred from homology"/>
<dbReference type="InterPro" id="IPR000917">
    <property type="entry name" value="Sulfatase_N"/>
</dbReference>
<dbReference type="SUPFAM" id="SSF53649">
    <property type="entry name" value="Alkaline phosphatase-like"/>
    <property type="match status" value="1"/>
</dbReference>
<reference evidence="3 4" key="1">
    <citation type="submission" date="2019-02" db="EMBL/GenBank/DDBJ databases">
        <title>Deep-cultivation of Planctomycetes and their phenomic and genomic characterization uncovers novel biology.</title>
        <authorList>
            <person name="Wiegand S."/>
            <person name="Jogler M."/>
            <person name="Boedeker C."/>
            <person name="Pinto D."/>
            <person name="Vollmers J."/>
            <person name="Rivas-Marin E."/>
            <person name="Kohn T."/>
            <person name="Peeters S.H."/>
            <person name="Heuer A."/>
            <person name="Rast P."/>
            <person name="Oberbeckmann S."/>
            <person name="Bunk B."/>
            <person name="Jeske O."/>
            <person name="Meyerdierks A."/>
            <person name="Storesund J.E."/>
            <person name="Kallscheuer N."/>
            <person name="Luecker S."/>
            <person name="Lage O.M."/>
            <person name="Pohl T."/>
            <person name="Merkel B.J."/>
            <person name="Hornburger P."/>
            <person name="Mueller R.-W."/>
            <person name="Bruemmer F."/>
            <person name="Labrenz M."/>
            <person name="Spormann A.M."/>
            <person name="Op den Camp H."/>
            <person name="Overmann J."/>
            <person name="Amann R."/>
            <person name="Jetten M.S.M."/>
            <person name="Mascher T."/>
            <person name="Medema M.H."/>
            <person name="Devos D.P."/>
            <person name="Kaster A.-K."/>
            <person name="Ovreas L."/>
            <person name="Rohde M."/>
            <person name="Galperin M.Y."/>
            <person name="Jogler C."/>
        </authorList>
    </citation>
    <scope>NUCLEOTIDE SEQUENCE [LARGE SCALE GENOMIC DNA]</scope>
    <source>
        <strain evidence="3 4">Pla175</strain>
    </source>
</reference>